<evidence type="ECO:0008006" key="4">
    <source>
        <dbReference type="Google" id="ProtNLM"/>
    </source>
</evidence>
<gene>
    <name evidence="2" type="ORF">Daus18300_011450</name>
</gene>
<organism evidence="2 3">
    <name type="scientific">Diaporthe australafricana</name>
    <dbReference type="NCBI Taxonomy" id="127596"/>
    <lineage>
        <taxon>Eukaryota</taxon>
        <taxon>Fungi</taxon>
        <taxon>Dikarya</taxon>
        <taxon>Ascomycota</taxon>
        <taxon>Pezizomycotina</taxon>
        <taxon>Sordariomycetes</taxon>
        <taxon>Sordariomycetidae</taxon>
        <taxon>Diaporthales</taxon>
        <taxon>Diaporthaceae</taxon>
        <taxon>Diaporthe</taxon>
    </lineage>
</organism>
<feature type="compositionally biased region" description="Basic and acidic residues" evidence="1">
    <location>
        <begin position="105"/>
        <end position="118"/>
    </location>
</feature>
<evidence type="ECO:0000313" key="2">
    <source>
        <dbReference type="EMBL" id="KAL1854431.1"/>
    </source>
</evidence>
<protein>
    <recommendedName>
        <fullName evidence="4">HMG box domain-containing protein</fullName>
    </recommendedName>
</protein>
<dbReference type="EMBL" id="JAWRVE010000139">
    <property type="protein sequence ID" value="KAL1854431.1"/>
    <property type="molecule type" value="Genomic_DNA"/>
</dbReference>
<feature type="region of interest" description="Disordered" evidence="1">
    <location>
        <begin position="53"/>
        <end position="145"/>
    </location>
</feature>
<evidence type="ECO:0000313" key="3">
    <source>
        <dbReference type="Proteomes" id="UP001583177"/>
    </source>
</evidence>
<reference evidence="2 3" key="1">
    <citation type="journal article" date="2024" name="IMA Fungus">
        <title>IMA Genome - F19 : A genome assembly and annotation guide to empower mycologists, including annotated draft genome sequences of Ceratocystis pirilliformis, Diaporthe australafricana, Fusarium ophioides, Paecilomyces lecythidis, and Sporothrix stenoceras.</title>
        <authorList>
            <person name="Aylward J."/>
            <person name="Wilson A.M."/>
            <person name="Visagie C.M."/>
            <person name="Spraker J."/>
            <person name="Barnes I."/>
            <person name="Buitendag C."/>
            <person name="Ceriani C."/>
            <person name="Del Mar Angel L."/>
            <person name="du Plessis D."/>
            <person name="Fuchs T."/>
            <person name="Gasser K."/>
            <person name="Kramer D."/>
            <person name="Li W."/>
            <person name="Munsamy K."/>
            <person name="Piso A."/>
            <person name="Price J.L."/>
            <person name="Sonnekus B."/>
            <person name="Thomas C."/>
            <person name="van der Nest A."/>
            <person name="van Dijk A."/>
            <person name="van Heerden A."/>
            <person name="van Vuuren N."/>
            <person name="Yilmaz N."/>
            <person name="Duong T.A."/>
            <person name="van der Merwe N.A."/>
            <person name="Wingfield M.J."/>
            <person name="Wingfield B.D."/>
        </authorList>
    </citation>
    <scope>NUCLEOTIDE SEQUENCE [LARGE SCALE GENOMIC DNA]</scope>
    <source>
        <strain evidence="2 3">CMW 18300</strain>
    </source>
</reference>
<accession>A0ABR3W6K8</accession>
<sequence length="145" mass="15799">MSTNGEPAIADNGVVSPGEQNAPQADQPIDPRPRFTMDEIWAVVYESKAKWAALSPEERRAKTEGVRWATQRDFIDKFEDIGNGSSDSEEEDNAGETGGGQCRKQVTEDKQDGLDKPAPKVVGGAQKQNVIKDKQGGQDEPDQEV</sequence>
<name>A0ABR3W6K8_9PEZI</name>
<dbReference type="Proteomes" id="UP001583177">
    <property type="component" value="Unassembled WGS sequence"/>
</dbReference>
<comment type="caution">
    <text evidence="2">The sequence shown here is derived from an EMBL/GenBank/DDBJ whole genome shotgun (WGS) entry which is preliminary data.</text>
</comment>
<evidence type="ECO:0000256" key="1">
    <source>
        <dbReference type="SAM" id="MobiDB-lite"/>
    </source>
</evidence>
<proteinExistence type="predicted"/>
<keyword evidence="3" id="KW-1185">Reference proteome</keyword>
<feature type="compositionally biased region" description="Basic and acidic residues" evidence="1">
    <location>
        <begin position="56"/>
        <end position="65"/>
    </location>
</feature>
<feature type="region of interest" description="Disordered" evidence="1">
    <location>
        <begin position="1"/>
        <end position="34"/>
    </location>
</feature>